<sequence length="278" mass="29591">MEPSCHFGQLCDPGGMHWLYRLTGEVEAGDYTLSVLLCNFSTGQAWHSQFTVQELCDQVEEDTGVVPKLATLLQELQKSLQQQHTQWLRDGTQVGFTLAAPGIGSGHVQLRLPPRGYFTKQPGQPKCAELAVALLTDRNHWQQQVADLKEQLQTAQQLANSKHRPRSLAAGAGSQPSQRATQSPSLSLGSQPASTLLLSPGVTQGTSQQASYASPSSQAAAVPDAAMTTAALAEGQAAPAIDASPDVVVGKPRVVAGRGRGRGRRPTGTALKIIRTDR</sequence>
<evidence type="ECO:0000313" key="3">
    <source>
        <dbReference type="Proteomes" id="UP001489004"/>
    </source>
</evidence>
<keyword evidence="3" id="KW-1185">Reference proteome</keyword>
<evidence type="ECO:0000313" key="2">
    <source>
        <dbReference type="EMBL" id="KAK9824329.1"/>
    </source>
</evidence>
<organism evidence="2 3">
    <name type="scientific">[Myrmecia] bisecta</name>
    <dbReference type="NCBI Taxonomy" id="41462"/>
    <lineage>
        <taxon>Eukaryota</taxon>
        <taxon>Viridiplantae</taxon>
        <taxon>Chlorophyta</taxon>
        <taxon>core chlorophytes</taxon>
        <taxon>Trebouxiophyceae</taxon>
        <taxon>Trebouxiales</taxon>
        <taxon>Trebouxiaceae</taxon>
        <taxon>Myrmecia</taxon>
    </lineage>
</organism>
<protein>
    <submittedName>
        <fullName evidence="2">Uncharacterized protein</fullName>
    </submittedName>
</protein>
<dbReference type="Proteomes" id="UP001489004">
    <property type="component" value="Unassembled WGS sequence"/>
</dbReference>
<reference evidence="2 3" key="1">
    <citation type="journal article" date="2024" name="Nat. Commun.">
        <title>Phylogenomics reveals the evolutionary origins of lichenization in chlorophyte algae.</title>
        <authorList>
            <person name="Puginier C."/>
            <person name="Libourel C."/>
            <person name="Otte J."/>
            <person name="Skaloud P."/>
            <person name="Haon M."/>
            <person name="Grisel S."/>
            <person name="Petersen M."/>
            <person name="Berrin J.G."/>
            <person name="Delaux P.M."/>
            <person name="Dal Grande F."/>
            <person name="Keller J."/>
        </authorList>
    </citation>
    <scope>NUCLEOTIDE SEQUENCE [LARGE SCALE GENOMIC DNA]</scope>
    <source>
        <strain evidence="2 3">SAG 2043</strain>
    </source>
</reference>
<evidence type="ECO:0000256" key="1">
    <source>
        <dbReference type="SAM" id="MobiDB-lite"/>
    </source>
</evidence>
<feature type="region of interest" description="Disordered" evidence="1">
    <location>
        <begin position="155"/>
        <end position="215"/>
    </location>
</feature>
<dbReference type="AlphaFoldDB" id="A0AAW1QS89"/>
<proteinExistence type="predicted"/>
<accession>A0AAW1QS89</accession>
<comment type="caution">
    <text evidence="2">The sequence shown here is derived from an EMBL/GenBank/DDBJ whole genome shotgun (WGS) entry which is preliminary data.</text>
</comment>
<feature type="compositionally biased region" description="Polar residues" evidence="1">
    <location>
        <begin position="174"/>
        <end position="206"/>
    </location>
</feature>
<dbReference type="EMBL" id="JALJOR010000002">
    <property type="protein sequence ID" value="KAK9824329.1"/>
    <property type="molecule type" value="Genomic_DNA"/>
</dbReference>
<gene>
    <name evidence="2" type="ORF">WJX72_009497</name>
</gene>
<name>A0AAW1QS89_9CHLO</name>